<evidence type="ECO:0000313" key="11">
    <source>
        <dbReference type="Proteomes" id="UP000320338"/>
    </source>
</evidence>
<dbReference type="Pfam" id="PF00724">
    <property type="entry name" value="Oxidored_FMN"/>
    <property type="match status" value="1"/>
</dbReference>
<name>A0A4Y3WRD9_9PSEU</name>
<dbReference type="GO" id="GO:0010181">
    <property type="term" value="F:FMN binding"/>
    <property type="evidence" value="ECO:0007669"/>
    <property type="project" value="InterPro"/>
</dbReference>
<dbReference type="PANTHER" id="PTHR42917:SF2">
    <property type="entry name" value="2,4-DIENOYL-COA REDUCTASE [(2E)-ENOYL-COA-PRODUCING]"/>
    <property type="match status" value="1"/>
</dbReference>
<evidence type="ECO:0000256" key="2">
    <source>
        <dbReference type="ARBA" id="ARBA00001966"/>
    </source>
</evidence>
<keyword evidence="3" id="KW-0285">Flavoprotein</keyword>
<dbReference type="SUPFAM" id="SSF51971">
    <property type="entry name" value="Nucleotide-binding domain"/>
    <property type="match status" value="1"/>
</dbReference>
<dbReference type="Proteomes" id="UP000320338">
    <property type="component" value="Unassembled WGS sequence"/>
</dbReference>
<dbReference type="InterPro" id="IPR051793">
    <property type="entry name" value="NADH:flavin_oxidoreductase"/>
</dbReference>
<evidence type="ECO:0000256" key="5">
    <source>
        <dbReference type="ARBA" id="ARBA00022723"/>
    </source>
</evidence>
<evidence type="ECO:0000256" key="4">
    <source>
        <dbReference type="ARBA" id="ARBA00022643"/>
    </source>
</evidence>
<evidence type="ECO:0000256" key="7">
    <source>
        <dbReference type="ARBA" id="ARBA00023004"/>
    </source>
</evidence>
<dbReference type="Pfam" id="PF13450">
    <property type="entry name" value="NAD_binding_8"/>
    <property type="match status" value="1"/>
</dbReference>
<comment type="cofactor">
    <cofactor evidence="1">
        <name>FMN</name>
        <dbReference type="ChEBI" id="CHEBI:58210"/>
    </cofactor>
</comment>
<evidence type="ECO:0000313" key="10">
    <source>
        <dbReference type="EMBL" id="GEC21068.1"/>
    </source>
</evidence>
<dbReference type="EMBL" id="BJNG01000026">
    <property type="protein sequence ID" value="GEC21068.1"/>
    <property type="molecule type" value="Genomic_DNA"/>
</dbReference>
<dbReference type="SUPFAM" id="SSF51395">
    <property type="entry name" value="FMN-linked oxidoreductases"/>
    <property type="match status" value="1"/>
</dbReference>
<keyword evidence="4" id="KW-0288">FMN</keyword>
<comment type="caution">
    <text evidence="10">The sequence shown here is derived from an EMBL/GenBank/DDBJ whole genome shotgun (WGS) entry which is preliminary data.</text>
</comment>
<protein>
    <recommendedName>
        <fullName evidence="9">NADH:flavin oxidoreductase/NADH oxidase N-terminal domain-containing protein</fullName>
    </recommendedName>
</protein>
<reference evidence="10 11" key="1">
    <citation type="submission" date="2019-06" db="EMBL/GenBank/DDBJ databases">
        <title>Whole genome shotgun sequence of Pseudonocardia hydrocarbonoxydans NBRC 14498.</title>
        <authorList>
            <person name="Hosoyama A."/>
            <person name="Uohara A."/>
            <person name="Ohji S."/>
            <person name="Ichikawa N."/>
        </authorList>
    </citation>
    <scope>NUCLEOTIDE SEQUENCE [LARGE SCALE GENOMIC DNA]</scope>
    <source>
        <strain evidence="10 11">NBRC 14498</strain>
    </source>
</reference>
<evidence type="ECO:0000256" key="6">
    <source>
        <dbReference type="ARBA" id="ARBA00023002"/>
    </source>
</evidence>
<evidence type="ECO:0000256" key="8">
    <source>
        <dbReference type="ARBA" id="ARBA00023014"/>
    </source>
</evidence>
<dbReference type="RefSeq" id="WP_170183847.1">
    <property type="nucleotide sequence ID" value="NZ_BAAARZ010000007.1"/>
</dbReference>
<proteinExistence type="predicted"/>
<comment type="cofactor">
    <cofactor evidence="2">
        <name>[4Fe-4S] cluster</name>
        <dbReference type="ChEBI" id="CHEBI:49883"/>
    </cofactor>
</comment>
<keyword evidence="5" id="KW-0479">Metal-binding</keyword>
<evidence type="ECO:0000259" key="9">
    <source>
        <dbReference type="Pfam" id="PF00724"/>
    </source>
</evidence>
<keyword evidence="11" id="KW-1185">Reference proteome</keyword>
<dbReference type="InterPro" id="IPR001155">
    <property type="entry name" value="OxRdtase_FMN_N"/>
</dbReference>
<evidence type="ECO:0000256" key="1">
    <source>
        <dbReference type="ARBA" id="ARBA00001917"/>
    </source>
</evidence>
<gene>
    <name evidence="10" type="ORF">PHY01_33510</name>
</gene>
<organism evidence="10 11">
    <name type="scientific">Pseudonocardia hydrocarbonoxydans</name>
    <dbReference type="NCBI Taxonomy" id="76726"/>
    <lineage>
        <taxon>Bacteria</taxon>
        <taxon>Bacillati</taxon>
        <taxon>Actinomycetota</taxon>
        <taxon>Actinomycetes</taxon>
        <taxon>Pseudonocardiales</taxon>
        <taxon>Pseudonocardiaceae</taxon>
        <taxon>Pseudonocardia</taxon>
    </lineage>
</organism>
<evidence type="ECO:0000256" key="3">
    <source>
        <dbReference type="ARBA" id="ARBA00022630"/>
    </source>
</evidence>
<sequence>MADLFDPVDIGGVTLRNRTLLPSMTTRLADDDGHVTDATVAYYRARAEGGVGLVTVEMASPEIAGKHRFHELGIYHDRFLPGLRRLVDVLHEAGAKASIQLGHGGSRARSVVSGVRPVSASAVPTPVFEIEHEIAVPEAMTAQRLEEAFAAYVAAARRAREAGFDVVELHGAHGYLISQFLSPLENTRTDSYGGSLENRARFGLEILRRIKAEVPGLPVIFRIGVEDFFSGGLTLDEGIQVGCWAERDGADAVSVTAGHYRSLPDAARMIPPMMYPEATFLDYAARMKRSVAVPVIGVGRLGDPEVAARAVAEGKLDVVALGRPLIADPQWVAKAQAGEPVRRCLACNHCVTHMRSGATLSCVVNPATGRELEYADATPATGRRIVVLGAGPAGLTYAAQVAQGNDVVVIERADRPGGAFRLTGLAPRFNDVVAAEPTFAAYVAEMERDCARKGVAFHYRTEATTELLRDADLVVVATGARYRFGLGAVVPRLLHTRAARSRAAHRLFASDRMRDWLYHRLRRGAGAAVAARLPLAARTEVVVIGDAARAGKAREAITSAYDAALRSTTRTTPDPTRPTEVASR</sequence>
<keyword evidence="8" id="KW-0411">Iron-sulfur</keyword>
<dbReference type="InterPro" id="IPR013785">
    <property type="entry name" value="Aldolase_TIM"/>
</dbReference>
<dbReference type="GO" id="GO:0046872">
    <property type="term" value="F:metal ion binding"/>
    <property type="evidence" value="ECO:0007669"/>
    <property type="project" value="UniProtKB-KW"/>
</dbReference>
<dbReference type="Gene3D" id="3.20.20.70">
    <property type="entry name" value="Aldolase class I"/>
    <property type="match status" value="1"/>
</dbReference>
<dbReference type="PRINTS" id="PR00469">
    <property type="entry name" value="PNDRDTASEII"/>
</dbReference>
<dbReference type="PANTHER" id="PTHR42917">
    <property type="entry name" value="2,4-DIENOYL-COA REDUCTASE"/>
    <property type="match status" value="1"/>
</dbReference>
<keyword evidence="6" id="KW-0560">Oxidoreductase</keyword>
<feature type="domain" description="NADH:flavin oxidoreductase/NADH oxidase N-terminal" evidence="9">
    <location>
        <begin position="3"/>
        <end position="338"/>
    </location>
</feature>
<dbReference type="AlphaFoldDB" id="A0A4Y3WRD9"/>
<dbReference type="GO" id="GO:0051536">
    <property type="term" value="F:iron-sulfur cluster binding"/>
    <property type="evidence" value="ECO:0007669"/>
    <property type="project" value="UniProtKB-KW"/>
</dbReference>
<keyword evidence="7" id="KW-0408">Iron</keyword>
<accession>A0A4Y3WRD9</accession>
<dbReference type="CDD" id="cd02803">
    <property type="entry name" value="OYE_like_FMN_family"/>
    <property type="match status" value="1"/>
</dbReference>
<dbReference type="Gene3D" id="3.40.50.720">
    <property type="entry name" value="NAD(P)-binding Rossmann-like Domain"/>
    <property type="match status" value="1"/>
</dbReference>
<dbReference type="GO" id="GO:0016491">
    <property type="term" value="F:oxidoreductase activity"/>
    <property type="evidence" value="ECO:0007669"/>
    <property type="project" value="UniProtKB-KW"/>
</dbReference>